<feature type="region of interest" description="Disordered" evidence="2">
    <location>
        <begin position="109"/>
        <end position="136"/>
    </location>
</feature>
<dbReference type="SUPFAM" id="SSF56672">
    <property type="entry name" value="DNA/RNA polymerases"/>
    <property type="match status" value="1"/>
</dbReference>
<feature type="domain" description="CCHC-type" evidence="3">
    <location>
        <begin position="175"/>
        <end position="190"/>
    </location>
</feature>
<organism evidence="4 5">
    <name type="scientific">Phytophthora rubi</name>
    <dbReference type="NCBI Taxonomy" id="129364"/>
    <lineage>
        <taxon>Eukaryota</taxon>
        <taxon>Sar</taxon>
        <taxon>Stramenopiles</taxon>
        <taxon>Oomycota</taxon>
        <taxon>Peronosporomycetes</taxon>
        <taxon>Peronosporales</taxon>
        <taxon>Peronosporaceae</taxon>
        <taxon>Phytophthora</taxon>
    </lineage>
</organism>
<dbReference type="InterPro" id="IPR032567">
    <property type="entry name" value="RTL1-rel"/>
</dbReference>
<evidence type="ECO:0000256" key="2">
    <source>
        <dbReference type="SAM" id="MobiDB-lite"/>
    </source>
</evidence>
<dbReference type="GO" id="GO:0006508">
    <property type="term" value="P:proteolysis"/>
    <property type="evidence" value="ECO:0007669"/>
    <property type="project" value="InterPro"/>
</dbReference>
<dbReference type="PROSITE" id="PS00141">
    <property type="entry name" value="ASP_PROTEASE"/>
    <property type="match status" value="1"/>
</dbReference>
<dbReference type="Gene3D" id="3.10.10.10">
    <property type="entry name" value="HIV Type 1 Reverse Transcriptase, subunit A, domain 1"/>
    <property type="match status" value="1"/>
</dbReference>
<feature type="compositionally biased region" description="Basic and acidic residues" evidence="2">
    <location>
        <begin position="1057"/>
        <end position="1093"/>
    </location>
</feature>
<evidence type="ECO:0000313" key="5">
    <source>
        <dbReference type="Proteomes" id="UP000429607"/>
    </source>
</evidence>
<dbReference type="CDD" id="cd00303">
    <property type="entry name" value="retropepsin_like"/>
    <property type="match status" value="1"/>
</dbReference>
<accession>A0A6A3I2J4</accession>
<evidence type="ECO:0000259" key="3">
    <source>
        <dbReference type="PROSITE" id="PS50158"/>
    </source>
</evidence>
<dbReference type="GO" id="GO:0004190">
    <property type="term" value="F:aspartic-type endopeptidase activity"/>
    <property type="evidence" value="ECO:0007669"/>
    <property type="project" value="InterPro"/>
</dbReference>
<keyword evidence="1" id="KW-0862">Zinc</keyword>
<keyword evidence="1" id="KW-0479">Metal-binding</keyword>
<feature type="region of interest" description="Disordered" evidence="2">
    <location>
        <begin position="45"/>
        <end position="64"/>
    </location>
</feature>
<sequence length="1171" mass="130379">MRYQLFRRGLNNRRMQAILDSSPACAIPEVCEWLMAKDMYRPAVEDEDFDDGTPTKNGSKDEKSSLLLPVLDQVNALAQEVRTFVKGEKEWRNKVNNQLQAPRQNAYQAPSTVAAIPPPAPPVRPSPPQQQGNGRQFRGIRMEEDSRAQDRAPICGRCHFLGHGRETCRRRSMTCRRCNQFGHVMAECEQPSNSGYYSSEKRHCAFCDDNSHSTNQRQEEGEGRAAPSSGPKNGSEGDRGRLAIEERVEVTIPGEVAERESESRTESKSARAAKRWVLPPRETENTEEVGFVDVRKTVGADEETKRTVKSVAVQEEVVGDEASEGTRTEESAVPEAVVPEEAVNKVIVGVEPAFTEKDAAREENAEEPACETPVQTGTDGLSSVEGMGASTEEMEPKEYQLLFTDEELDAIEASSPGQEGTVLAGQEIAVEKEEYDKELEDRLFPLDEVELLKRVKKNAEAQKEPSLEDMAKHLNLPLEVLERTMEASPDEMSSPEYWQEWFQSTLESSEEAKRANRDFQAIGPRAMQGVPGAAEVVYEDFGMSKKRIKDEENRQERRDKEVALVTEADVVANISVPLDSGNYAALLVSRETTTEEVNPSVVKSIARLTVYEMLKDYENGELWRVGPEERKPDREEVIKTPPVRDKMPLVDWELFCRRASRLAEKLALPSRYWDRLSKWTEQYYAENAPSIWDKLWDRAGRARVSHSRRRKRRDRKRVRFDCSALYVDRAEAVGGLEMNPEDDEDVSHYVNVVGPLRHRPERKEKHGLVKVVTVNLPNGFGMKTDEEDECDFPEVVKGGRRVVCAVGSFEALSGGMIDCLPSRMLADTGATLSLVDTKVLKRLGRASEPLKPYDGLVRSSSGRRLRIRGWMVLPIRLGSLEISISLLVADQLHCDAILGVDALGAFGAVIDVAERTMTLKSTQEVLALGVTVVQETYMTAMAVSVRLPPRGQALVMTNVIGEAADDATVLVEGSLALPPTLCVARTICTVQKGQVIVEVCNASTDEYWIEKGTVVASTAVIPESAFASLPQPEERSPENGKQSAGNAESEPEAVRSVTEERKERTEEKVKASKPDIPPDKGAEADFSDSKLSSEQKALFQDELNDFSDLFVESSKKPGRTDLLKFEIDTGDNRPIKQQPYRVSGAEGEVMEAEVEEYLDLGLIRPSNSPWA</sequence>
<dbReference type="GO" id="GO:0008270">
    <property type="term" value="F:zinc ion binding"/>
    <property type="evidence" value="ECO:0007669"/>
    <property type="project" value="UniProtKB-KW"/>
</dbReference>
<feature type="compositionally biased region" description="Basic and acidic residues" evidence="2">
    <location>
        <begin position="256"/>
        <end position="269"/>
    </location>
</feature>
<dbReference type="PANTHER" id="PTHR15503">
    <property type="entry name" value="LDOC1 RELATED"/>
    <property type="match status" value="1"/>
</dbReference>
<gene>
    <name evidence="4" type="ORF">PR001_g25648</name>
</gene>
<dbReference type="InterPro" id="IPR001969">
    <property type="entry name" value="Aspartic_peptidase_AS"/>
</dbReference>
<feature type="region of interest" description="Disordered" evidence="2">
    <location>
        <begin position="362"/>
        <end position="382"/>
    </location>
</feature>
<feature type="compositionally biased region" description="Basic and acidic residues" evidence="2">
    <location>
        <begin position="235"/>
        <end position="249"/>
    </location>
</feature>
<dbReference type="InterPro" id="IPR043502">
    <property type="entry name" value="DNA/RNA_pol_sf"/>
</dbReference>
<dbReference type="EMBL" id="QXFV01003568">
    <property type="protein sequence ID" value="KAE8975632.1"/>
    <property type="molecule type" value="Genomic_DNA"/>
</dbReference>
<dbReference type="Pfam" id="PF13975">
    <property type="entry name" value="gag-asp_proteas"/>
    <property type="match status" value="1"/>
</dbReference>
<dbReference type="SMART" id="SM00343">
    <property type="entry name" value="ZnF_C2HC"/>
    <property type="match status" value="2"/>
</dbReference>
<dbReference type="SUPFAM" id="SSF50630">
    <property type="entry name" value="Acid proteases"/>
    <property type="match status" value="1"/>
</dbReference>
<dbReference type="PROSITE" id="PS50158">
    <property type="entry name" value="ZF_CCHC"/>
    <property type="match status" value="1"/>
</dbReference>
<dbReference type="Gene3D" id="2.40.70.10">
    <property type="entry name" value="Acid Proteases"/>
    <property type="match status" value="1"/>
</dbReference>
<comment type="caution">
    <text evidence="4">The sequence shown here is derived from an EMBL/GenBank/DDBJ whole genome shotgun (WGS) entry which is preliminary data.</text>
</comment>
<dbReference type="InterPro" id="IPR001878">
    <property type="entry name" value="Znf_CCHC"/>
</dbReference>
<keyword evidence="1" id="KW-0863">Zinc-finger</keyword>
<feature type="region of interest" description="Disordered" evidence="2">
    <location>
        <begin position="1026"/>
        <end position="1093"/>
    </location>
</feature>
<dbReference type="InterPro" id="IPR021109">
    <property type="entry name" value="Peptidase_aspartic_dom_sf"/>
</dbReference>
<evidence type="ECO:0000313" key="4">
    <source>
        <dbReference type="EMBL" id="KAE8975632.1"/>
    </source>
</evidence>
<dbReference type="InterPro" id="IPR036875">
    <property type="entry name" value="Znf_CCHC_sf"/>
</dbReference>
<feature type="compositionally biased region" description="Pro residues" evidence="2">
    <location>
        <begin position="116"/>
        <end position="128"/>
    </location>
</feature>
<proteinExistence type="predicted"/>
<feature type="region of interest" description="Disordered" evidence="2">
    <location>
        <begin position="212"/>
        <end position="275"/>
    </location>
</feature>
<dbReference type="AlphaFoldDB" id="A0A6A3I2J4"/>
<evidence type="ECO:0000256" key="1">
    <source>
        <dbReference type="PROSITE-ProRule" id="PRU00047"/>
    </source>
</evidence>
<dbReference type="PANTHER" id="PTHR15503:SF22">
    <property type="entry name" value="TRANSPOSON TY3-I GAG POLYPROTEIN"/>
    <property type="match status" value="1"/>
</dbReference>
<feature type="compositionally biased region" description="Basic and acidic residues" evidence="2">
    <location>
        <begin position="212"/>
        <end position="223"/>
    </location>
</feature>
<dbReference type="SUPFAM" id="SSF57756">
    <property type="entry name" value="Retrovirus zinc finger-like domains"/>
    <property type="match status" value="1"/>
</dbReference>
<dbReference type="Proteomes" id="UP000429607">
    <property type="component" value="Unassembled WGS sequence"/>
</dbReference>
<dbReference type="Gene3D" id="4.10.60.10">
    <property type="entry name" value="Zinc finger, CCHC-type"/>
    <property type="match status" value="1"/>
</dbReference>
<feature type="non-terminal residue" evidence="4">
    <location>
        <position position="1171"/>
    </location>
</feature>
<reference evidence="4 5" key="1">
    <citation type="submission" date="2018-09" db="EMBL/GenBank/DDBJ databases">
        <title>Genomic investigation of the strawberry pathogen Phytophthora fragariae indicates pathogenicity is determined by transcriptional variation in three key races.</title>
        <authorList>
            <person name="Adams T.M."/>
            <person name="Armitage A.D."/>
            <person name="Sobczyk M.K."/>
            <person name="Bates H.J."/>
            <person name="Dunwell J.M."/>
            <person name="Nellist C.F."/>
            <person name="Harrison R.J."/>
        </authorList>
    </citation>
    <scope>NUCLEOTIDE SEQUENCE [LARGE SCALE GENOMIC DNA]</scope>
    <source>
        <strain evidence="4 5">SCRP249</strain>
    </source>
</reference>
<name>A0A6A3I2J4_9STRA</name>
<dbReference type="GO" id="GO:0003676">
    <property type="term" value="F:nucleic acid binding"/>
    <property type="evidence" value="ECO:0007669"/>
    <property type="project" value="InterPro"/>
</dbReference>
<protein>
    <recommendedName>
        <fullName evidence="3">CCHC-type domain-containing protein</fullName>
    </recommendedName>
</protein>